<dbReference type="AlphaFoldDB" id="C5J739"/>
<dbReference type="KEGG" id="mco:MCJ_006070"/>
<dbReference type="Proteomes" id="UP000001491">
    <property type="component" value="Chromosome"/>
</dbReference>
<sequence length="556" mass="63793">MKKKKVILATSQNPNWPLFVALNKEGKNEEGLIVYYNKTFQNDVDFLPVEIDFLEQKNVNNQLEISLYLQTLFTNKEKTPQIVLSDYSSALVVKEFGKNLNFDKTNLSSTIFETNVQKKLNPHEQNFSMLNLPFNANDIDSLRFNLNTFEKIIEIIKQGGGHVDSNFDVNLMIQIRKNKGNKLPKNSLLRVLKPKNSNVFQDLIVSNQTFENIFESLEFANKFVQGITFDRAKISDLDDFSDDFNLFVIDYSDQIFLKAFISSNFVTTEKLTNDKIFQQLSNNQKLIDKFTSQIKLFTKNNQIELQIGEKKKIVNAVKFKDWRKSEWGGYDILHQKAAFGYVTGVGIRCSVDSLVTRNKFANNGHDFAKIQTFATYSNIFTKPQVVKASQNSLSSVYWLGGSSLIAIKSDDAQIDKATIKFLEWIYTGNILTGGKKIPTWEYIVLKSGYFLPLASLTNKHTLKLLEKKYQNIYTKVYKNEQKYGPSTNFETRDSAVIPWDDYLTLFNLNSAILSLQSLLNTINNSKTTYLFNDSSNQKVAKARKLIFEYILKNNVG</sequence>
<accession>C5J739</accession>
<gene>
    <name evidence="1" type="ordered locus">MCJ_006070</name>
</gene>
<protein>
    <submittedName>
        <fullName evidence="1">Uncharacterized protein</fullName>
    </submittedName>
</protein>
<evidence type="ECO:0000313" key="1">
    <source>
        <dbReference type="EMBL" id="CAT05302.1"/>
    </source>
</evidence>
<keyword evidence="2" id="KW-1185">Reference proteome</keyword>
<evidence type="ECO:0000313" key="2">
    <source>
        <dbReference type="Proteomes" id="UP000001491"/>
    </source>
</evidence>
<organism evidence="1 2">
    <name type="scientific">Mesomycoplasma conjunctivae (strain ATCC 25834 / NCTC 10147 / HRC/581)</name>
    <name type="common">Mycoplasma conjunctivae</name>
    <dbReference type="NCBI Taxonomy" id="572263"/>
    <lineage>
        <taxon>Bacteria</taxon>
        <taxon>Bacillati</taxon>
        <taxon>Mycoplasmatota</taxon>
        <taxon>Mycoplasmoidales</taxon>
        <taxon>Metamycoplasmataceae</taxon>
        <taxon>Mesomycoplasma</taxon>
    </lineage>
</organism>
<reference evidence="2" key="1">
    <citation type="journal article" date="2009" name="BMC Bioinformatics">
        <title>The Mycoplasma conjunctivae genome sequencing, annotation and analysis.</title>
        <authorList>
            <person name="Calderon-Copete S.P."/>
            <person name="Wigger G."/>
            <person name="Wunderlin C."/>
            <person name="Schmidheini T."/>
            <person name="Frey J."/>
            <person name="Quail M.A."/>
            <person name="Falquet L."/>
        </authorList>
    </citation>
    <scope>NUCLEOTIDE SEQUENCE [LARGE SCALE GENOMIC DNA]</scope>
    <source>
        <strain evidence="2">ATCC 25834 / NCTC 10147 / HRC/581</strain>
    </source>
</reference>
<dbReference type="eggNOG" id="ENOG5030MEJ">
    <property type="taxonomic scope" value="Bacteria"/>
</dbReference>
<proteinExistence type="predicted"/>
<name>C5J739_MESCH</name>
<dbReference type="EMBL" id="FM864216">
    <property type="protein sequence ID" value="CAT05302.1"/>
    <property type="molecule type" value="Genomic_DNA"/>
</dbReference>
<dbReference type="HOGENOM" id="CLU_030256_0_0_14"/>